<organism evidence="2 3">
    <name type="scientific">Salix udensis</name>
    <dbReference type="NCBI Taxonomy" id="889485"/>
    <lineage>
        <taxon>Eukaryota</taxon>
        <taxon>Viridiplantae</taxon>
        <taxon>Streptophyta</taxon>
        <taxon>Embryophyta</taxon>
        <taxon>Tracheophyta</taxon>
        <taxon>Spermatophyta</taxon>
        <taxon>Magnoliopsida</taxon>
        <taxon>eudicotyledons</taxon>
        <taxon>Gunneridae</taxon>
        <taxon>Pentapetalae</taxon>
        <taxon>rosids</taxon>
        <taxon>fabids</taxon>
        <taxon>Malpighiales</taxon>
        <taxon>Salicaceae</taxon>
        <taxon>Saliceae</taxon>
        <taxon>Salix</taxon>
    </lineage>
</organism>
<keyword evidence="3" id="KW-1185">Reference proteome</keyword>
<feature type="region of interest" description="Disordered" evidence="1">
    <location>
        <begin position="60"/>
        <end position="91"/>
    </location>
</feature>
<dbReference type="AlphaFoldDB" id="A0AAD6KPI4"/>
<gene>
    <name evidence="2" type="ORF">OIU84_022856</name>
</gene>
<evidence type="ECO:0000313" key="2">
    <source>
        <dbReference type="EMBL" id="KAJ6427344.1"/>
    </source>
</evidence>
<evidence type="ECO:0000313" key="3">
    <source>
        <dbReference type="Proteomes" id="UP001162972"/>
    </source>
</evidence>
<reference evidence="2 3" key="1">
    <citation type="journal article" date="2023" name="Int. J. Mol. Sci.">
        <title>De Novo Assembly and Annotation of 11 Diverse Shrub Willow (Salix) Genomes Reveals Novel Gene Organization in Sex-Linked Regions.</title>
        <authorList>
            <person name="Hyden B."/>
            <person name="Feng K."/>
            <person name="Yates T.B."/>
            <person name="Jawdy S."/>
            <person name="Cereghino C."/>
            <person name="Smart L.B."/>
            <person name="Muchero W."/>
        </authorList>
    </citation>
    <scope>NUCLEOTIDE SEQUENCE [LARGE SCALE GENOMIC DNA]</scope>
    <source>
        <tissue evidence="2">Shoot tip</tissue>
    </source>
</reference>
<protein>
    <submittedName>
        <fullName evidence="2">Uncharacterized protein</fullName>
    </submittedName>
</protein>
<name>A0AAD6KPI4_9ROSI</name>
<evidence type="ECO:0000256" key="1">
    <source>
        <dbReference type="SAM" id="MobiDB-lite"/>
    </source>
</evidence>
<dbReference type="Proteomes" id="UP001162972">
    <property type="component" value="Chromosome 1"/>
</dbReference>
<accession>A0AAD6KPI4</accession>
<dbReference type="EMBL" id="JAPFFJ010000005">
    <property type="protein sequence ID" value="KAJ6427344.1"/>
    <property type="molecule type" value="Genomic_DNA"/>
</dbReference>
<proteinExistence type="predicted"/>
<comment type="caution">
    <text evidence="2">The sequence shown here is derived from an EMBL/GenBank/DDBJ whole genome shotgun (WGS) entry which is preliminary data.</text>
</comment>
<sequence>METTMKTQTTVTMETTATTMKIKRMNWQGFGDLVKTRMRTEKDAMAALNQEVMQLGQSLYNQPGAAPGGEAGPSDSSSKGPDGDKVGNHVDYVAGGGDGNGGADADGVCLGCCYGGADGDGGCLGFCYGGGRKNSVAFWRSNFWRGASREAQGGMVCIDRGKSKTGSCTNHTPHNAALVHRDPWELIFLSQQDLEGNKKKARSYGVPSLS</sequence>